<evidence type="ECO:0000256" key="1">
    <source>
        <dbReference type="SAM" id="MobiDB-lite"/>
    </source>
</evidence>
<accession>A0A9Q0SCI2</accession>
<feature type="compositionally biased region" description="Low complexity" evidence="1">
    <location>
        <begin position="7"/>
        <end position="21"/>
    </location>
</feature>
<evidence type="ECO:0000313" key="2">
    <source>
        <dbReference type="EMBL" id="KAJ6671810.1"/>
    </source>
</evidence>
<keyword evidence="3" id="KW-1185">Reference proteome</keyword>
<dbReference type="OrthoDB" id="6510177at2759"/>
<sequence length="102" mass="11526">MQGAMRSWGESSSSLSSEGNGSRTGTARKRLKRCNDCLGPLVNSENHVSTTNLFILAWRPYSKVHILAQCDALRRDSLAIRRRHARHLVMSIVFKKDLDEDN</sequence>
<dbReference type="Proteomes" id="UP001151529">
    <property type="component" value="Chromosome 9"/>
</dbReference>
<proteinExistence type="predicted"/>
<reference evidence="2" key="1">
    <citation type="submission" date="2022-11" db="EMBL/GenBank/DDBJ databases">
        <authorList>
            <person name="Hyden B.L."/>
            <person name="Feng K."/>
            <person name="Yates T."/>
            <person name="Jawdy S."/>
            <person name="Smart L.B."/>
            <person name="Muchero W."/>
        </authorList>
    </citation>
    <scope>NUCLEOTIDE SEQUENCE</scope>
    <source>
        <tissue evidence="2">Shoot tip</tissue>
    </source>
</reference>
<reference evidence="2" key="2">
    <citation type="journal article" date="2023" name="Int. J. Mol. Sci.">
        <title>De Novo Assembly and Annotation of 11 Diverse Shrub Willow (Salix) Genomes Reveals Novel Gene Organization in Sex-Linked Regions.</title>
        <authorList>
            <person name="Hyden B."/>
            <person name="Feng K."/>
            <person name="Yates T.B."/>
            <person name="Jawdy S."/>
            <person name="Cereghino C."/>
            <person name="Smart L.B."/>
            <person name="Muchero W."/>
        </authorList>
    </citation>
    <scope>NUCLEOTIDE SEQUENCE [LARGE SCALE GENOMIC DNA]</scope>
    <source>
        <tissue evidence="2">Shoot tip</tissue>
    </source>
</reference>
<name>A0A9Q0SCI2_SALVM</name>
<feature type="region of interest" description="Disordered" evidence="1">
    <location>
        <begin position="1"/>
        <end position="27"/>
    </location>
</feature>
<organism evidence="2 3">
    <name type="scientific">Salix viminalis</name>
    <name type="common">Common osier</name>
    <name type="synonym">Basket willow</name>
    <dbReference type="NCBI Taxonomy" id="40686"/>
    <lineage>
        <taxon>Eukaryota</taxon>
        <taxon>Viridiplantae</taxon>
        <taxon>Streptophyta</taxon>
        <taxon>Embryophyta</taxon>
        <taxon>Tracheophyta</taxon>
        <taxon>Spermatophyta</taxon>
        <taxon>Magnoliopsida</taxon>
        <taxon>eudicotyledons</taxon>
        <taxon>Gunneridae</taxon>
        <taxon>Pentapetalae</taxon>
        <taxon>rosids</taxon>
        <taxon>fabids</taxon>
        <taxon>Malpighiales</taxon>
        <taxon>Salicaceae</taxon>
        <taxon>Saliceae</taxon>
        <taxon>Salix</taxon>
    </lineage>
</organism>
<protein>
    <submittedName>
        <fullName evidence="2">Uncharacterized protein</fullName>
    </submittedName>
</protein>
<evidence type="ECO:0000313" key="3">
    <source>
        <dbReference type="Proteomes" id="UP001151529"/>
    </source>
</evidence>
<dbReference type="AlphaFoldDB" id="A0A9Q0SCI2"/>
<comment type="caution">
    <text evidence="2">The sequence shown here is derived from an EMBL/GenBank/DDBJ whole genome shotgun (WGS) entry which is preliminary data.</text>
</comment>
<dbReference type="EMBL" id="JAPFFL010000019">
    <property type="protein sequence ID" value="KAJ6671810.1"/>
    <property type="molecule type" value="Genomic_DNA"/>
</dbReference>
<gene>
    <name evidence="2" type="ORF">OIU85_015545</name>
</gene>